<keyword evidence="3 9" id="KW-0808">Transferase</keyword>
<dbReference type="Gene3D" id="3.30.70.560">
    <property type="entry name" value="7,8-Dihydro-6-hydroxymethylpterin-pyrophosphokinase HPPK"/>
    <property type="match status" value="1"/>
</dbReference>
<dbReference type="SUPFAM" id="SSF55083">
    <property type="entry name" value="6-hydroxymethyl-7,8-dihydropterin pyrophosphokinase, HPPK"/>
    <property type="match status" value="1"/>
</dbReference>
<dbReference type="EMBL" id="VMRY01000041">
    <property type="protein sequence ID" value="TVT54622.1"/>
    <property type="molecule type" value="Genomic_DNA"/>
</dbReference>
<evidence type="ECO:0000256" key="7">
    <source>
        <dbReference type="ARBA" id="ARBA00022909"/>
    </source>
</evidence>
<name>A0A558D0T2_9GAMM</name>
<keyword evidence="5 9" id="KW-0418">Kinase</keyword>
<dbReference type="GO" id="GO:0046656">
    <property type="term" value="P:folic acid biosynthetic process"/>
    <property type="evidence" value="ECO:0007669"/>
    <property type="project" value="UniProtKB-KW"/>
</dbReference>
<dbReference type="GO" id="GO:0046654">
    <property type="term" value="P:tetrahydrofolate biosynthetic process"/>
    <property type="evidence" value="ECO:0007669"/>
    <property type="project" value="UniProtKB-UniPathway"/>
</dbReference>
<comment type="pathway">
    <text evidence="1">Cofactor biosynthesis; tetrahydrofolate biosynthesis; 2-amino-4-hydroxy-6-hydroxymethyl-7,8-dihydropteridine diphosphate from 7,8-dihydroneopterin triphosphate: step 4/4.</text>
</comment>
<evidence type="ECO:0000313" key="9">
    <source>
        <dbReference type="EMBL" id="TVT54622.1"/>
    </source>
</evidence>
<dbReference type="UniPathway" id="UPA00077">
    <property type="reaction ID" value="UER00155"/>
</dbReference>
<keyword evidence="4" id="KW-0547">Nucleotide-binding</keyword>
<dbReference type="InterPro" id="IPR000550">
    <property type="entry name" value="Hppk"/>
</dbReference>
<dbReference type="AlphaFoldDB" id="A0A558D0T2"/>
<proteinExistence type="predicted"/>
<dbReference type="PANTHER" id="PTHR43071:SF2">
    <property type="entry name" value="2-AMINO-4-HYDROXY-6-HYDROXYMETHYLDIHYDROPTERIDINE PYROPHOSPHOKINASE"/>
    <property type="match status" value="1"/>
</dbReference>
<dbReference type="Pfam" id="PF01288">
    <property type="entry name" value="HPPK"/>
    <property type="match status" value="1"/>
</dbReference>
<sequence>MVRIWISLGSNIDREKNIRAALHDLHAEFGPLQISRVYESEAVGFSGDAFYNLVVGLDTDRTAADLMTRFREIESDHGRTREGGGFASRTLDIDLLTYGDEVMDVNGAHLPRDEITRYAFVLLPLSELAADSVHPELGLSYREMWAAFDHTAQRLWPVPFEIDIPDIN</sequence>
<feature type="domain" description="7,8-dihydro-6-hydroxymethylpterin-pyrophosphokinase" evidence="8">
    <location>
        <begin position="6"/>
        <end position="129"/>
    </location>
</feature>
<dbReference type="GO" id="GO:0005524">
    <property type="term" value="F:ATP binding"/>
    <property type="evidence" value="ECO:0007669"/>
    <property type="project" value="UniProtKB-KW"/>
</dbReference>
<organism evidence="9 10">
    <name type="scientific">Sedimenticola thiotaurini</name>
    <dbReference type="NCBI Taxonomy" id="1543721"/>
    <lineage>
        <taxon>Bacteria</taxon>
        <taxon>Pseudomonadati</taxon>
        <taxon>Pseudomonadota</taxon>
        <taxon>Gammaproteobacteria</taxon>
        <taxon>Chromatiales</taxon>
        <taxon>Sedimenticolaceae</taxon>
        <taxon>Sedimenticola</taxon>
    </lineage>
</organism>
<dbReference type="CDD" id="cd00483">
    <property type="entry name" value="HPPK"/>
    <property type="match status" value="1"/>
</dbReference>
<gene>
    <name evidence="9" type="primary">folK</name>
    <name evidence="9" type="ORF">FHK82_09695</name>
</gene>
<evidence type="ECO:0000256" key="2">
    <source>
        <dbReference type="ARBA" id="ARBA00013253"/>
    </source>
</evidence>
<evidence type="ECO:0000256" key="5">
    <source>
        <dbReference type="ARBA" id="ARBA00022777"/>
    </source>
</evidence>
<dbReference type="EC" id="2.7.6.3" evidence="2"/>
<protein>
    <recommendedName>
        <fullName evidence="2">2-amino-4-hydroxy-6-hydroxymethyldihydropteridine diphosphokinase</fullName>
        <ecNumber evidence="2">2.7.6.3</ecNumber>
    </recommendedName>
</protein>
<keyword evidence="6" id="KW-0067">ATP-binding</keyword>
<keyword evidence="7" id="KW-0289">Folate biosynthesis</keyword>
<accession>A0A558D0T2</accession>
<reference evidence="9 10" key="1">
    <citation type="submission" date="2019-07" db="EMBL/GenBank/DDBJ databases">
        <title>The pathways for chlorine oxyanion respiration interact through the shared metabolite chlorate.</title>
        <authorList>
            <person name="Barnum T.P."/>
            <person name="Cheng Y."/>
            <person name="Hill K.A."/>
            <person name="Lucas L.N."/>
            <person name="Carlson H.K."/>
            <person name="Coates J.D."/>
        </authorList>
    </citation>
    <scope>NUCLEOTIDE SEQUENCE [LARGE SCALE GENOMIC DNA]</scope>
    <source>
        <strain evidence="9">BK-3</strain>
    </source>
</reference>
<dbReference type="InterPro" id="IPR035907">
    <property type="entry name" value="Hppk_sf"/>
</dbReference>
<evidence type="ECO:0000259" key="8">
    <source>
        <dbReference type="Pfam" id="PF01288"/>
    </source>
</evidence>
<comment type="caution">
    <text evidence="9">The sequence shown here is derived from an EMBL/GenBank/DDBJ whole genome shotgun (WGS) entry which is preliminary data.</text>
</comment>
<evidence type="ECO:0000256" key="3">
    <source>
        <dbReference type="ARBA" id="ARBA00022679"/>
    </source>
</evidence>
<dbReference type="GO" id="GO:0003848">
    <property type="term" value="F:2-amino-4-hydroxy-6-hydroxymethyldihydropteridine diphosphokinase activity"/>
    <property type="evidence" value="ECO:0007669"/>
    <property type="project" value="UniProtKB-EC"/>
</dbReference>
<evidence type="ECO:0000256" key="6">
    <source>
        <dbReference type="ARBA" id="ARBA00022840"/>
    </source>
</evidence>
<evidence type="ECO:0000313" key="10">
    <source>
        <dbReference type="Proteomes" id="UP000317355"/>
    </source>
</evidence>
<evidence type="ECO:0000256" key="1">
    <source>
        <dbReference type="ARBA" id="ARBA00005051"/>
    </source>
</evidence>
<dbReference type="GO" id="GO:0016301">
    <property type="term" value="F:kinase activity"/>
    <property type="evidence" value="ECO:0007669"/>
    <property type="project" value="UniProtKB-KW"/>
</dbReference>
<evidence type="ECO:0000256" key="4">
    <source>
        <dbReference type="ARBA" id="ARBA00022741"/>
    </source>
</evidence>
<dbReference type="NCBIfam" id="TIGR01498">
    <property type="entry name" value="folK"/>
    <property type="match status" value="1"/>
</dbReference>
<dbReference type="PANTHER" id="PTHR43071">
    <property type="entry name" value="2-AMINO-4-HYDROXY-6-HYDROXYMETHYLDIHYDROPTERIDINE PYROPHOSPHOKINASE"/>
    <property type="match status" value="1"/>
</dbReference>
<dbReference type="Proteomes" id="UP000317355">
    <property type="component" value="Unassembled WGS sequence"/>
</dbReference>